<comment type="caution">
    <text evidence="2">The sequence shown here is derived from an EMBL/GenBank/DDBJ whole genome shotgun (WGS) entry which is preliminary data.</text>
</comment>
<accession>A0ABP7EKD8</accession>
<feature type="domain" description="Amidohydrolase-related" evidence="1">
    <location>
        <begin position="46"/>
        <end position="387"/>
    </location>
</feature>
<dbReference type="Pfam" id="PF01979">
    <property type="entry name" value="Amidohydro_1"/>
    <property type="match status" value="1"/>
</dbReference>
<evidence type="ECO:0000313" key="3">
    <source>
        <dbReference type="Proteomes" id="UP001500920"/>
    </source>
</evidence>
<proteinExistence type="predicted"/>
<dbReference type="SUPFAM" id="SSF51556">
    <property type="entry name" value="Metallo-dependent hydrolases"/>
    <property type="match status" value="1"/>
</dbReference>
<dbReference type="Gene3D" id="2.30.40.10">
    <property type="entry name" value="Urease, subunit C, domain 1"/>
    <property type="match status" value="1"/>
</dbReference>
<sequence>MKLKNVTYLNSNMKFETQSIEIQNGEIRLNINDANDEEAIDCSDYFVIPGLVNAHFHSYSPLTKGLMKEMPLQDWSNDTEQGKVQQLFFEYIDNEVSEEAFLCVAQKSYIDMVKNGVTFVSDSDPQSPKLLSDAINEIGIRGIVDAYEEIGDYYSRSDGNVLFGTHLLEEEDFTNTELNNLKDTKDKYNPIMMTHCLENEWRSNIVKSDFGRSSIDIYNELGLLDDKTVLFHGVYMSKNDIDLVAKHKSSVVHCPISNLDTGAGVADVSYMLETGVNVCLGTDYSHTDMWELMKLTYYLLKINNPVNKYTAEDIFKMATLNGAKAYGLQEGIGKIKDGYKADLVFIKKSQDLEPLLNNEAFSNYLHNLLFHSNEGSVQHVMVDGKWIMKDRELLTIDEGKIESIYNHIAEGFVSYLKTQSS</sequence>
<dbReference type="Gene3D" id="3.20.20.140">
    <property type="entry name" value="Metal-dependent hydrolases"/>
    <property type="match status" value="1"/>
</dbReference>
<dbReference type="Proteomes" id="UP001500920">
    <property type="component" value="Unassembled WGS sequence"/>
</dbReference>
<dbReference type="InterPro" id="IPR011059">
    <property type="entry name" value="Metal-dep_hydrolase_composite"/>
</dbReference>
<dbReference type="InterPro" id="IPR050287">
    <property type="entry name" value="MTA/SAH_deaminase"/>
</dbReference>
<dbReference type="RefSeq" id="WP_344701665.1">
    <property type="nucleotide sequence ID" value="NZ_BAABCK010000017.1"/>
</dbReference>
<evidence type="ECO:0000313" key="2">
    <source>
        <dbReference type="EMBL" id="GAA3720430.1"/>
    </source>
</evidence>
<gene>
    <name evidence="2" type="ORF">GCM10022378_07980</name>
</gene>
<dbReference type="PANTHER" id="PTHR43794:SF5">
    <property type="entry name" value="CHLOROHYDROLASE FAMILY PROTEIN"/>
    <property type="match status" value="1"/>
</dbReference>
<dbReference type="InterPro" id="IPR006680">
    <property type="entry name" value="Amidohydro-rel"/>
</dbReference>
<name>A0ABP7EKD8_9STAP</name>
<evidence type="ECO:0000259" key="1">
    <source>
        <dbReference type="Pfam" id="PF01979"/>
    </source>
</evidence>
<organism evidence="2 3">
    <name type="scientific">Salinicoccus jeotgali</name>
    <dbReference type="NCBI Taxonomy" id="381634"/>
    <lineage>
        <taxon>Bacteria</taxon>
        <taxon>Bacillati</taxon>
        <taxon>Bacillota</taxon>
        <taxon>Bacilli</taxon>
        <taxon>Bacillales</taxon>
        <taxon>Staphylococcaceae</taxon>
        <taxon>Salinicoccus</taxon>
    </lineage>
</organism>
<dbReference type="EMBL" id="BAABCK010000017">
    <property type="protein sequence ID" value="GAA3720430.1"/>
    <property type="molecule type" value="Genomic_DNA"/>
</dbReference>
<dbReference type="PANTHER" id="PTHR43794">
    <property type="entry name" value="AMINOHYDROLASE SSNA-RELATED"/>
    <property type="match status" value="1"/>
</dbReference>
<protein>
    <submittedName>
        <fullName evidence="2">Amidohydrolase family protein</fullName>
    </submittedName>
</protein>
<dbReference type="InterPro" id="IPR032466">
    <property type="entry name" value="Metal_Hydrolase"/>
</dbReference>
<dbReference type="SUPFAM" id="SSF51338">
    <property type="entry name" value="Composite domain of metallo-dependent hydrolases"/>
    <property type="match status" value="1"/>
</dbReference>
<keyword evidence="3" id="KW-1185">Reference proteome</keyword>
<reference evidence="3" key="1">
    <citation type="journal article" date="2019" name="Int. J. Syst. Evol. Microbiol.">
        <title>The Global Catalogue of Microorganisms (GCM) 10K type strain sequencing project: providing services to taxonomists for standard genome sequencing and annotation.</title>
        <authorList>
            <consortium name="The Broad Institute Genomics Platform"/>
            <consortium name="The Broad Institute Genome Sequencing Center for Infectious Disease"/>
            <person name="Wu L."/>
            <person name="Ma J."/>
        </authorList>
    </citation>
    <scope>NUCLEOTIDE SEQUENCE [LARGE SCALE GENOMIC DNA]</scope>
    <source>
        <strain evidence="3">JCM 16981</strain>
    </source>
</reference>